<comment type="caution">
    <text evidence="2">The sequence shown here is derived from an EMBL/GenBank/DDBJ whole genome shotgun (WGS) entry which is preliminary data.</text>
</comment>
<dbReference type="OrthoDB" id="2930450at2"/>
<protein>
    <submittedName>
        <fullName evidence="2">Uncharacterized protein</fullName>
    </submittedName>
</protein>
<evidence type="ECO:0000313" key="3">
    <source>
        <dbReference type="Proteomes" id="UP000276128"/>
    </source>
</evidence>
<feature type="transmembrane region" description="Helical" evidence="1">
    <location>
        <begin position="141"/>
        <end position="159"/>
    </location>
</feature>
<keyword evidence="1" id="KW-0812">Transmembrane</keyword>
<organism evidence="2 3">
    <name type="scientific">Paenibacillus whitsoniae</name>
    <dbReference type="NCBI Taxonomy" id="2496558"/>
    <lineage>
        <taxon>Bacteria</taxon>
        <taxon>Bacillati</taxon>
        <taxon>Bacillota</taxon>
        <taxon>Bacilli</taxon>
        <taxon>Bacillales</taxon>
        <taxon>Paenibacillaceae</taxon>
        <taxon>Paenibacillus</taxon>
    </lineage>
</organism>
<dbReference type="RefSeq" id="WP_126144197.1">
    <property type="nucleotide sequence ID" value="NZ_RXHU01000088.1"/>
</dbReference>
<dbReference type="AlphaFoldDB" id="A0A430J6Q7"/>
<feature type="transmembrane region" description="Helical" evidence="1">
    <location>
        <begin position="181"/>
        <end position="200"/>
    </location>
</feature>
<keyword evidence="1" id="KW-1133">Transmembrane helix</keyword>
<proteinExistence type="predicted"/>
<reference evidence="2 3" key="1">
    <citation type="submission" date="2018-12" db="EMBL/GenBank/DDBJ databases">
        <title>Bacillus ochoae sp. nov., Paenibacillus whitsoniae sp. nov., Paenibacillus spiritus sp. nov. Isolated from the Mars Exploration Rover during spacecraft assembly.</title>
        <authorList>
            <person name="Seuylemezian A."/>
            <person name="Vaishampayan P."/>
        </authorList>
    </citation>
    <scope>NUCLEOTIDE SEQUENCE [LARGE SCALE GENOMIC DNA]</scope>
    <source>
        <strain evidence="2 3">MER 54</strain>
    </source>
</reference>
<feature type="transmembrane region" description="Helical" evidence="1">
    <location>
        <begin position="260"/>
        <end position="280"/>
    </location>
</feature>
<feature type="transmembrane region" description="Helical" evidence="1">
    <location>
        <begin position="340"/>
        <end position="358"/>
    </location>
</feature>
<name>A0A430J6Q7_9BACL</name>
<feature type="transmembrane region" description="Helical" evidence="1">
    <location>
        <begin position="309"/>
        <end position="328"/>
    </location>
</feature>
<feature type="transmembrane region" description="Helical" evidence="1">
    <location>
        <begin position="79"/>
        <end position="99"/>
    </location>
</feature>
<evidence type="ECO:0000256" key="1">
    <source>
        <dbReference type="SAM" id="Phobius"/>
    </source>
</evidence>
<feature type="transmembrane region" description="Helical" evidence="1">
    <location>
        <begin position="32"/>
        <end position="55"/>
    </location>
</feature>
<accession>A0A430J6Q7</accession>
<gene>
    <name evidence="2" type="ORF">EJQ19_26295</name>
</gene>
<keyword evidence="1" id="KW-0472">Membrane</keyword>
<dbReference type="EMBL" id="RXHU01000088">
    <property type="protein sequence ID" value="RTE04432.1"/>
    <property type="molecule type" value="Genomic_DNA"/>
</dbReference>
<keyword evidence="3" id="KW-1185">Reference proteome</keyword>
<feature type="transmembrane region" description="Helical" evidence="1">
    <location>
        <begin position="212"/>
        <end position="240"/>
    </location>
</feature>
<dbReference type="Proteomes" id="UP000276128">
    <property type="component" value="Unassembled WGS sequence"/>
</dbReference>
<sequence length="378" mass="43598">MPRYIYYHVLYVAMINIMMFIPTILIRSRFDGAVSGMLVASMIGTIIMLGVMACFEKFPGLGFPELCDRYLPRWLGHSINLFIAFFLWMPAGLIVIYSYAETVRMFFYPDMNRYLNLLLMATAAVWASSRSTRSVQFIHEIMVLLSSPFIIWFLLKAIFNKNISWDAVRYVIGYIDQPPDFMAIAASTFVFSGYLSLTIFNRLNPENFKFRLRFLAPLFVIGFLIVTFIVPIGMHGTVGVEHFVYLWSMTADSIISEYGFINRILFIFLLLFTALSLLFVMNTWHTTIMLIRYALNKCVAVEEDPPPAINLWLAGGIGLTSFAFMFYVNQEKIQWITECWLILRFSVEITAFGLMLYFTKKRKKESACPSEFGVPRSS</sequence>
<feature type="transmembrane region" description="Helical" evidence="1">
    <location>
        <begin position="5"/>
        <end position="26"/>
    </location>
</feature>
<evidence type="ECO:0000313" key="2">
    <source>
        <dbReference type="EMBL" id="RTE04432.1"/>
    </source>
</evidence>